<gene>
    <name evidence="10" type="ORF">P73_0014</name>
</gene>
<keyword evidence="6 8" id="KW-1133">Transmembrane helix</keyword>
<dbReference type="Pfam" id="PF01061">
    <property type="entry name" value="ABC2_membrane"/>
    <property type="match status" value="1"/>
</dbReference>
<comment type="similarity">
    <text evidence="2">Belongs to the ABC-2 integral membrane protein family.</text>
</comment>
<evidence type="ECO:0000256" key="7">
    <source>
        <dbReference type="ARBA" id="ARBA00023136"/>
    </source>
</evidence>
<keyword evidence="4" id="KW-1003">Cell membrane</keyword>
<protein>
    <submittedName>
        <fullName evidence="10">ABC-2 type transporter</fullName>
    </submittedName>
</protein>
<evidence type="ECO:0000256" key="2">
    <source>
        <dbReference type="ARBA" id="ARBA00007783"/>
    </source>
</evidence>
<dbReference type="STRING" id="1208324.P73_0014"/>
<feature type="transmembrane region" description="Helical" evidence="8">
    <location>
        <begin position="131"/>
        <end position="151"/>
    </location>
</feature>
<dbReference type="PRINTS" id="PR00164">
    <property type="entry name" value="ABC2TRNSPORT"/>
</dbReference>
<keyword evidence="3" id="KW-0813">Transport</keyword>
<accession>A0A0B5DNI4</accession>
<sequence>MSQNAPIGIRLPQRPAPHGTRFLRTVVALILREVETRYSRVFGGYLWTVAEPIAAIGFLTLVFSMIARHPALGTSFPLFHATGFLPFSVFLAISNDLARAVRFSRPLLHYPAISFVDALAARLVLNLVTQGLVTVLVLVMIVSIWDIPLILDWSGLMLGMAMAVAFGCAVGVVNCYLFLAAPIWETLWSILTRPLLIVSGVIFLPESLPEQVRSLLMFNPLCSIVAVFRTGIYATYDAPAALPGFVLFLSLGLGVLGFLLLSRNYKSLLLR</sequence>
<comment type="subcellular location">
    <subcellularLocation>
        <location evidence="1">Cell inner membrane</location>
        <topology evidence="1">Multi-pass membrane protein</topology>
    </subcellularLocation>
</comment>
<feature type="transmembrane region" description="Helical" evidence="8">
    <location>
        <begin position="242"/>
        <end position="261"/>
    </location>
</feature>
<keyword evidence="11" id="KW-1185">Reference proteome</keyword>
<dbReference type="InterPro" id="IPR000412">
    <property type="entry name" value="ABC_2_transport"/>
</dbReference>
<dbReference type="AlphaFoldDB" id="A0A0B5DNI4"/>
<organism evidence="10 11">
    <name type="scientific">Celeribacter indicus</name>
    <dbReference type="NCBI Taxonomy" id="1208324"/>
    <lineage>
        <taxon>Bacteria</taxon>
        <taxon>Pseudomonadati</taxon>
        <taxon>Pseudomonadota</taxon>
        <taxon>Alphaproteobacteria</taxon>
        <taxon>Rhodobacterales</taxon>
        <taxon>Roseobacteraceae</taxon>
        <taxon>Celeribacter</taxon>
    </lineage>
</organism>
<feature type="transmembrane region" description="Helical" evidence="8">
    <location>
        <begin position="78"/>
        <end position="95"/>
    </location>
</feature>
<evidence type="ECO:0000313" key="10">
    <source>
        <dbReference type="EMBL" id="AJE44729.1"/>
    </source>
</evidence>
<keyword evidence="5 8" id="KW-0812">Transmembrane</keyword>
<dbReference type="HOGENOM" id="CLU_060703_5_0_5"/>
<evidence type="ECO:0000259" key="9">
    <source>
        <dbReference type="Pfam" id="PF01061"/>
    </source>
</evidence>
<dbReference type="GO" id="GO:0140359">
    <property type="term" value="F:ABC-type transporter activity"/>
    <property type="evidence" value="ECO:0007669"/>
    <property type="project" value="InterPro"/>
</dbReference>
<feature type="transmembrane region" description="Helical" evidence="8">
    <location>
        <begin position="187"/>
        <end position="204"/>
    </location>
</feature>
<feature type="transmembrane region" description="Helical" evidence="8">
    <location>
        <begin position="45"/>
        <end position="66"/>
    </location>
</feature>
<dbReference type="Proteomes" id="UP000031521">
    <property type="component" value="Chromosome"/>
</dbReference>
<feature type="transmembrane region" description="Helical" evidence="8">
    <location>
        <begin position="158"/>
        <end position="181"/>
    </location>
</feature>
<evidence type="ECO:0000256" key="6">
    <source>
        <dbReference type="ARBA" id="ARBA00022989"/>
    </source>
</evidence>
<reference evidence="10 11" key="1">
    <citation type="journal article" date="2014" name="Int. J. Syst. Evol. Microbiol.">
        <title>Celeribacter indicus sp. nov., a polycyclic aromatic hydrocarbon-degrading bacterium from deep-sea sediment and reclassification of Huaishuia halophila as Celeribacter halophilus comb. nov.</title>
        <authorList>
            <person name="Lai Q."/>
            <person name="Cao J."/>
            <person name="Yuan J."/>
            <person name="Li F."/>
            <person name="Shao Z."/>
        </authorList>
    </citation>
    <scope>NUCLEOTIDE SEQUENCE [LARGE SCALE GENOMIC DNA]</scope>
    <source>
        <strain evidence="10">P73</strain>
    </source>
</reference>
<evidence type="ECO:0000313" key="11">
    <source>
        <dbReference type="Proteomes" id="UP000031521"/>
    </source>
</evidence>
<dbReference type="GO" id="GO:0043190">
    <property type="term" value="C:ATP-binding cassette (ABC) transporter complex"/>
    <property type="evidence" value="ECO:0007669"/>
    <property type="project" value="InterPro"/>
</dbReference>
<evidence type="ECO:0000256" key="4">
    <source>
        <dbReference type="ARBA" id="ARBA00022475"/>
    </source>
</evidence>
<dbReference type="OrthoDB" id="8479094at2"/>
<dbReference type="GO" id="GO:0015920">
    <property type="term" value="P:lipopolysaccharide transport"/>
    <property type="evidence" value="ECO:0007669"/>
    <property type="project" value="TreeGrafter"/>
</dbReference>
<keyword evidence="7 8" id="KW-0472">Membrane</keyword>
<dbReference type="PANTHER" id="PTHR30413">
    <property type="entry name" value="INNER MEMBRANE TRANSPORT PERMEASE"/>
    <property type="match status" value="1"/>
</dbReference>
<dbReference type="PANTHER" id="PTHR30413:SF8">
    <property type="entry name" value="TRANSPORT PERMEASE PROTEIN"/>
    <property type="match status" value="1"/>
</dbReference>
<evidence type="ECO:0000256" key="3">
    <source>
        <dbReference type="ARBA" id="ARBA00022448"/>
    </source>
</evidence>
<evidence type="ECO:0000256" key="5">
    <source>
        <dbReference type="ARBA" id="ARBA00022692"/>
    </source>
</evidence>
<evidence type="ECO:0000256" key="1">
    <source>
        <dbReference type="ARBA" id="ARBA00004429"/>
    </source>
</evidence>
<evidence type="ECO:0000256" key="8">
    <source>
        <dbReference type="SAM" id="Phobius"/>
    </source>
</evidence>
<name>A0A0B5DNI4_9RHOB</name>
<dbReference type="EMBL" id="CP004393">
    <property type="protein sequence ID" value="AJE44729.1"/>
    <property type="molecule type" value="Genomic_DNA"/>
</dbReference>
<dbReference type="KEGG" id="cid:P73_0014"/>
<dbReference type="RefSeq" id="WP_052452958.1">
    <property type="nucleotide sequence ID" value="NZ_CP004393.1"/>
</dbReference>
<dbReference type="InterPro" id="IPR013525">
    <property type="entry name" value="ABC2_TM"/>
</dbReference>
<feature type="domain" description="ABC-2 type transporter transmembrane" evidence="9">
    <location>
        <begin position="26"/>
        <end position="232"/>
    </location>
</feature>
<proteinExistence type="inferred from homology"/>